<feature type="active site" description="Proton donor" evidence="5">
    <location>
        <position position="40"/>
    </location>
</feature>
<comment type="similarity">
    <text evidence="2 8">Belongs to the malic enzymes family.</text>
</comment>
<comment type="cofactor">
    <cofactor evidence="7">
        <name>Mg(2+)</name>
        <dbReference type="ChEBI" id="CHEBI:18420"/>
    </cofactor>
    <cofactor evidence="7">
        <name>Mn(2+)</name>
        <dbReference type="ChEBI" id="CHEBI:29035"/>
    </cofactor>
    <text evidence="7">Divalent metal cations. Prefers magnesium or manganese.</text>
</comment>
<dbReference type="InterPro" id="IPR046346">
    <property type="entry name" value="Aminoacid_DH-like_N_sf"/>
</dbReference>
<dbReference type="InterPro" id="IPR012301">
    <property type="entry name" value="Malic_N_dom"/>
</dbReference>
<dbReference type="InterPro" id="IPR012302">
    <property type="entry name" value="Malic_NAD-bd"/>
</dbReference>
<name>A0A844G129_9BACT</name>
<accession>A0A844G129</accession>
<dbReference type="GO" id="GO:0051287">
    <property type="term" value="F:NAD binding"/>
    <property type="evidence" value="ECO:0007669"/>
    <property type="project" value="InterPro"/>
</dbReference>
<dbReference type="GO" id="GO:0016616">
    <property type="term" value="F:oxidoreductase activity, acting on the CH-OH group of donors, NAD or NADP as acceptor"/>
    <property type="evidence" value="ECO:0007669"/>
    <property type="project" value="InterPro"/>
</dbReference>
<comment type="cofactor">
    <cofactor evidence="1">
        <name>Mn(2+)</name>
        <dbReference type="ChEBI" id="CHEBI:29035"/>
    </cofactor>
</comment>
<dbReference type="InterPro" id="IPR001891">
    <property type="entry name" value="Malic_OxRdtase"/>
</dbReference>
<keyword evidence="12" id="KW-1185">Reference proteome</keyword>
<dbReference type="GO" id="GO:0046872">
    <property type="term" value="F:metal ion binding"/>
    <property type="evidence" value="ECO:0007669"/>
    <property type="project" value="UniProtKB-KW"/>
</dbReference>
<dbReference type="PIRSF" id="PIRSF000106">
    <property type="entry name" value="ME"/>
    <property type="match status" value="1"/>
</dbReference>
<reference evidence="11 12" key="1">
    <citation type="submission" date="2019-08" db="EMBL/GenBank/DDBJ databases">
        <title>In-depth cultivation of the pig gut microbiome towards novel bacterial diversity and tailored functional studies.</title>
        <authorList>
            <person name="Wylensek D."/>
            <person name="Hitch T.C.A."/>
            <person name="Clavel T."/>
        </authorList>
    </citation>
    <scope>NUCLEOTIDE SEQUENCE [LARGE SCALE GENOMIC DNA]</scope>
    <source>
        <strain evidence="11 12">BBE-744-WT-12</strain>
    </source>
</reference>
<dbReference type="FunFam" id="3.40.50.10380:FF:000003">
    <property type="entry name" value="NADP-dependent malic enzyme"/>
    <property type="match status" value="1"/>
</dbReference>
<keyword evidence="4" id="KW-0560">Oxidoreductase</keyword>
<evidence type="ECO:0000256" key="3">
    <source>
        <dbReference type="ARBA" id="ARBA00022723"/>
    </source>
</evidence>
<feature type="binding site" evidence="7">
    <location>
        <position position="170"/>
    </location>
    <ligand>
        <name>a divalent metal cation</name>
        <dbReference type="ChEBI" id="CHEBI:60240"/>
    </ligand>
</feature>
<dbReference type="SMART" id="SM01274">
    <property type="entry name" value="malic"/>
    <property type="match status" value="1"/>
</dbReference>
<dbReference type="RefSeq" id="WP_154417859.1">
    <property type="nucleotide sequence ID" value="NZ_CALXOB010000025.1"/>
</dbReference>
<evidence type="ECO:0000256" key="7">
    <source>
        <dbReference type="PIRSR" id="PIRSR000106-3"/>
    </source>
</evidence>
<feature type="domain" description="Malic enzyme NAD-binding" evidence="9">
    <location>
        <begin position="171"/>
        <end position="418"/>
    </location>
</feature>
<dbReference type="PANTHER" id="PTHR43237:SF4">
    <property type="entry name" value="NADP-DEPENDENT MALIC ENZYME"/>
    <property type="match status" value="1"/>
</dbReference>
<dbReference type="PRINTS" id="PR00072">
    <property type="entry name" value="MALOXRDTASE"/>
</dbReference>
<dbReference type="InterPro" id="IPR045213">
    <property type="entry name" value="Malic_NAD-bd_bact_type"/>
</dbReference>
<feature type="active site" description="Proton acceptor" evidence="5">
    <location>
        <position position="95"/>
    </location>
</feature>
<dbReference type="SUPFAM" id="SSF51735">
    <property type="entry name" value="NAD(P)-binding Rossmann-fold domains"/>
    <property type="match status" value="1"/>
</dbReference>
<feature type="binding site" evidence="6">
    <location>
        <position position="324"/>
    </location>
    <ligand>
        <name>(S)-malate</name>
        <dbReference type="ChEBI" id="CHEBI:15589"/>
    </ligand>
</feature>
<comment type="caution">
    <text evidence="11">The sequence shown here is derived from an EMBL/GenBank/DDBJ whole genome shotgun (WGS) entry which is preliminary data.</text>
</comment>
<dbReference type="PANTHER" id="PTHR43237">
    <property type="entry name" value="NADP-DEPENDENT MALIC ENZYME"/>
    <property type="match status" value="1"/>
</dbReference>
<gene>
    <name evidence="11" type="ORF">FYJ85_08370</name>
</gene>
<evidence type="ECO:0000256" key="1">
    <source>
        <dbReference type="ARBA" id="ARBA00001936"/>
    </source>
</evidence>
<evidence type="ECO:0000259" key="9">
    <source>
        <dbReference type="SMART" id="SM00919"/>
    </source>
</evidence>
<dbReference type="Gene3D" id="3.40.50.720">
    <property type="entry name" value="NAD(P)-binding Rossmann-like Domain"/>
    <property type="match status" value="1"/>
</dbReference>
<dbReference type="PROSITE" id="PS00331">
    <property type="entry name" value="MALIC_ENZYMES"/>
    <property type="match status" value="1"/>
</dbReference>
<evidence type="ECO:0000256" key="5">
    <source>
        <dbReference type="PIRSR" id="PIRSR000106-1"/>
    </source>
</evidence>
<dbReference type="InterPro" id="IPR037062">
    <property type="entry name" value="Malic_N_dom_sf"/>
</dbReference>
<dbReference type="AlphaFoldDB" id="A0A844G129"/>
<dbReference type="EMBL" id="VUNS01000007">
    <property type="protein sequence ID" value="MST97056.1"/>
    <property type="molecule type" value="Genomic_DNA"/>
</dbReference>
<dbReference type="GO" id="GO:0004470">
    <property type="term" value="F:malic enzyme activity"/>
    <property type="evidence" value="ECO:0007669"/>
    <property type="project" value="InterPro"/>
</dbReference>
<evidence type="ECO:0000256" key="8">
    <source>
        <dbReference type="RuleBase" id="RU003427"/>
    </source>
</evidence>
<feature type="binding site" evidence="7">
    <location>
        <position position="144"/>
    </location>
    <ligand>
        <name>a divalent metal cation</name>
        <dbReference type="ChEBI" id="CHEBI:60240"/>
    </ligand>
</feature>
<keyword evidence="3 7" id="KW-0479">Metal-binding</keyword>
<dbReference type="InterPro" id="IPR051674">
    <property type="entry name" value="Malate_Decarboxylase"/>
</dbReference>
<feature type="binding site" evidence="7">
    <location>
        <position position="145"/>
    </location>
    <ligand>
        <name>a divalent metal cation</name>
        <dbReference type="ChEBI" id="CHEBI:60240"/>
    </ligand>
</feature>
<feature type="domain" description="Malic enzyme N-terminal" evidence="10">
    <location>
        <begin position="19"/>
        <end position="159"/>
    </location>
</feature>
<evidence type="ECO:0000259" key="10">
    <source>
        <dbReference type="SMART" id="SM01274"/>
    </source>
</evidence>
<organism evidence="11 12">
    <name type="scientific">Victivallis lenta</name>
    <dbReference type="NCBI Taxonomy" id="2606640"/>
    <lineage>
        <taxon>Bacteria</taxon>
        <taxon>Pseudomonadati</taxon>
        <taxon>Lentisphaerota</taxon>
        <taxon>Lentisphaeria</taxon>
        <taxon>Victivallales</taxon>
        <taxon>Victivallaceae</taxon>
        <taxon>Victivallis</taxon>
    </lineage>
</organism>
<dbReference type="InterPro" id="IPR015884">
    <property type="entry name" value="Malic_enzyme_CS"/>
</dbReference>
<dbReference type="SMART" id="SM00919">
    <property type="entry name" value="Malic_M"/>
    <property type="match status" value="1"/>
</dbReference>
<protein>
    <submittedName>
        <fullName evidence="11">Malate dehydrogenase</fullName>
    </submittedName>
</protein>
<dbReference type="SUPFAM" id="SSF53223">
    <property type="entry name" value="Aminoacid dehydrogenase-like, N-terminal domain"/>
    <property type="match status" value="1"/>
</dbReference>
<evidence type="ECO:0000256" key="2">
    <source>
        <dbReference type="ARBA" id="ARBA00008785"/>
    </source>
</evidence>
<dbReference type="CDD" id="cd05311">
    <property type="entry name" value="NAD_bind_2_malic_enz"/>
    <property type="match status" value="1"/>
</dbReference>
<dbReference type="Pfam" id="PF00390">
    <property type="entry name" value="malic"/>
    <property type="match status" value="1"/>
</dbReference>
<evidence type="ECO:0000313" key="12">
    <source>
        <dbReference type="Proteomes" id="UP000435649"/>
    </source>
</evidence>
<proteinExistence type="inferred from homology"/>
<dbReference type="InterPro" id="IPR036291">
    <property type="entry name" value="NAD(P)-bd_dom_sf"/>
</dbReference>
<dbReference type="Proteomes" id="UP000435649">
    <property type="component" value="Unassembled WGS sequence"/>
</dbReference>
<dbReference type="Pfam" id="PF03949">
    <property type="entry name" value="Malic_M"/>
    <property type="match status" value="1"/>
</dbReference>
<dbReference type="FunFam" id="3.40.50.720:FF:000095">
    <property type="entry name" value="NADP-dependent malic enzyme"/>
    <property type="match status" value="1"/>
</dbReference>
<sequence>MNKEELRAKALAYHKDGKPGKITVNASKPCETAEDLALAYTPGVAQPCLEIREKPETVWEYTSRGNLVAVVSDGTAVLGLGNIGPEAGLPVMEGKAVLFKRFADIDSVPICLGRVFNEKGRSDAAKIIETVERLEPTFGGINLEDIGAPACFEIEQTLKKRMNIPVFHDDQHGTAIISLAAIINALKVTGKKIEECRFVVNGAGAAGISCSRFYITAGAKRENFILCDSKGVIRKGRTDLTPEKAEFAVETEARTLADAIKGADIFLGFSAPNCVTAEMVKTMAPGPVIFAMANPVPEIFPDVALAAGAAVVGTGRSDFPNQINNVLGFPGIFRGALDVRAKDINEAMKLAASQALAELAAEPVPAGVKKVLAEAYPADAAAGMFDSKGGVNVNCVIPKPFDPRVVPRVARRVAEAAMKSGVAQLDIGDLDAYEKSVAERLGK</sequence>
<feature type="binding site" evidence="6">
    <location>
        <position position="294"/>
    </location>
    <ligand>
        <name>(S)-malate</name>
        <dbReference type="ChEBI" id="CHEBI:15589"/>
    </ligand>
</feature>
<evidence type="ECO:0000256" key="4">
    <source>
        <dbReference type="ARBA" id="ARBA00023002"/>
    </source>
</evidence>
<dbReference type="Gene3D" id="3.40.50.10380">
    <property type="entry name" value="Malic enzyme, N-terminal domain"/>
    <property type="match status" value="1"/>
</dbReference>
<evidence type="ECO:0000313" key="11">
    <source>
        <dbReference type="EMBL" id="MST97056.1"/>
    </source>
</evidence>
<evidence type="ECO:0000256" key="6">
    <source>
        <dbReference type="PIRSR" id="PIRSR000106-2"/>
    </source>
</evidence>